<dbReference type="VEuPathDB" id="FungiDB:TSTA_093320"/>
<dbReference type="PhylomeDB" id="B8M1J9"/>
<proteinExistence type="predicted"/>
<dbReference type="OrthoDB" id="1535081at2759"/>
<dbReference type="Proteomes" id="UP000001745">
    <property type="component" value="Unassembled WGS sequence"/>
</dbReference>
<sequence>MSGTLSAQAEALVSKIKELETSSNNISRADRLRLVQSLEKLTLQLKDPKDAIFDHLTNVFSLVNLRALLELEVPQNIPTTGSISATELAEKVKADASLIVRLMRILTVTGIFAMVGPDEYAHTPYSLAYIEGHEVDFLKLCCDEILVVTSRLPEYFRAVGARDTTSMTENPFTWGNGKLGSSFFEIISQDPRRIKQFDIAMSTQDHTLPVLGMYPFGEELINSPDLGNRALIVDIGGGRGQSLLQIKEKWPQLRGRMILQDRPVVLNSFPELPGIEKMPHNFFTQQPVRYAHAYYIRRCIHNWTDEHSIQILKVIVPSMAPDSRVLIGEMVVPEYNSIRPGGVEDMAPYWMDHNMFAFGGRERTKSDFEKLFAASGLKLVKVWQSEASSQAVLEARLADS</sequence>
<dbReference type="HOGENOM" id="CLU_005533_5_2_1"/>
<dbReference type="PANTHER" id="PTHR43712:SF1">
    <property type="entry name" value="HYPOTHETICAL O-METHYLTRANSFERASE (EUROFUNG)-RELATED"/>
    <property type="match status" value="1"/>
</dbReference>
<dbReference type="GeneID" id="8102576"/>
<reference evidence="8" key="1">
    <citation type="journal article" date="2015" name="Genome Announc.">
        <title>Genome sequence of the AIDS-associated pathogen Penicillium marneffei (ATCC18224) and its near taxonomic relative Talaromyces stipitatus (ATCC10500).</title>
        <authorList>
            <person name="Nierman W.C."/>
            <person name="Fedorova-Abrams N.D."/>
            <person name="Andrianopoulos A."/>
        </authorList>
    </citation>
    <scope>NUCLEOTIDE SEQUENCE [LARGE SCALE GENOMIC DNA]</scope>
    <source>
        <strain evidence="8">ATCC 10500 / CBS 375.48 / QM 6759 / NRRL 1006</strain>
    </source>
</reference>
<dbReference type="PIRSF" id="PIRSF005739">
    <property type="entry name" value="O-mtase"/>
    <property type="match status" value="1"/>
</dbReference>
<dbReference type="InterPro" id="IPR029063">
    <property type="entry name" value="SAM-dependent_MTases_sf"/>
</dbReference>
<dbReference type="SUPFAM" id="SSF53335">
    <property type="entry name" value="S-adenosyl-L-methionine-dependent methyltransferases"/>
    <property type="match status" value="1"/>
</dbReference>
<dbReference type="SUPFAM" id="SSF46785">
    <property type="entry name" value="Winged helix' DNA-binding domain"/>
    <property type="match status" value="1"/>
</dbReference>
<keyword evidence="1 7" id="KW-0489">Methyltransferase</keyword>
<evidence type="ECO:0000313" key="8">
    <source>
        <dbReference type="Proteomes" id="UP000001745"/>
    </source>
</evidence>
<dbReference type="InterPro" id="IPR016461">
    <property type="entry name" value="COMT-like"/>
</dbReference>
<feature type="domain" description="O-methyltransferase C-terminal" evidence="5">
    <location>
        <begin position="179"/>
        <end position="377"/>
    </location>
</feature>
<organism evidence="7 8">
    <name type="scientific">Talaromyces stipitatus (strain ATCC 10500 / CBS 375.48 / QM 6759 / NRRL 1006)</name>
    <name type="common">Penicillium stipitatum</name>
    <dbReference type="NCBI Taxonomy" id="441959"/>
    <lineage>
        <taxon>Eukaryota</taxon>
        <taxon>Fungi</taxon>
        <taxon>Dikarya</taxon>
        <taxon>Ascomycota</taxon>
        <taxon>Pezizomycotina</taxon>
        <taxon>Eurotiomycetes</taxon>
        <taxon>Eurotiomycetidae</taxon>
        <taxon>Eurotiales</taxon>
        <taxon>Trichocomaceae</taxon>
        <taxon>Talaromyces</taxon>
        <taxon>Talaromyces sect. Talaromyces</taxon>
    </lineage>
</organism>
<dbReference type="GO" id="GO:0032259">
    <property type="term" value="P:methylation"/>
    <property type="evidence" value="ECO:0007669"/>
    <property type="project" value="UniProtKB-KW"/>
</dbReference>
<gene>
    <name evidence="7" type="ORF">TSTA_093320</name>
</gene>
<dbReference type="eggNOG" id="KOG3178">
    <property type="taxonomic scope" value="Eukaryota"/>
</dbReference>
<evidence type="ECO:0000256" key="1">
    <source>
        <dbReference type="ARBA" id="ARBA00022603"/>
    </source>
</evidence>
<dbReference type="Gene3D" id="1.10.10.10">
    <property type="entry name" value="Winged helix-like DNA-binding domain superfamily/Winged helix DNA-binding domain"/>
    <property type="match status" value="1"/>
</dbReference>
<evidence type="ECO:0000259" key="6">
    <source>
        <dbReference type="Pfam" id="PF08100"/>
    </source>
</evidence>
<dbReference type="PROSITE" id="PS51683">
    <property type="entry name" value="SAM_OMT_II"/>
    <property type="match status" value="1"/>
</dbReference>
<keyword evidence="8" id="KW-1185">Reference proteome</keyword>
<dbReference type="InterPro" id="IPR036388">
    <property type="entry name" value="WH-like_DNA-bd_sf"/>
</dbReference>
<feature type="active site" description="Proton acceptor" evidence="4">
    <location>
        <position position="301"/>
    </location>
</feature>
<accession>B8M1J9</accession>
<evidence type="ECO:0000313" key="7">
    <source>
        <dbReference type="EMBL" id="EED22086.1"/>
    </source>
</evidence>
<name>B8M1J9_TALSN</name>
<dbReference type="InterPro" id="IPR001077">
    <property type="entry name" value="COMT_C"/>
</dbReference>
<feature type="domain" description="O-methyltransferase dimerisation" evidence="6">
    <location>
        <begin position="64"/>
        <end position="130"/>
    </location>
</feature>
<dbReference type="EMBL" id="EQ962653">
    <property type="protein sequence ID" value="EED22086.1"/>
    <property type="molecule type" value="Genomic_DNA"/>
</dbReference>
<evidence type="ECO:0000256" key="2">
    <source>
        <dbReference type="ARBA" id="ARBA00022679"/>
    </source>
</evidence>
<dbReference type="InParanoid" id="B8M1J9"/>
<dbReference type="PANTHER" id="PTHR43712">
    <property type="entry name" value="PUTATIVE (AFU_ORTHOLOGUE AFUA_4G14580)-RELATED"/>
    <property type="match status" value="1"/>
</dbReference>
<evidence type="ECO:0000256" key="3">
    <source>
        <dbReference type="ARBA" id="ARBA00022691"/>
    </source>
</evidence>
<dbReference type="Gene3D" id="3.40.50.150">
    <property type="entry name" value="Vaccinia Virus protein VP39"/>
    <property type="match status" value="1"/>
</dbReference>
<dbReference type="AlphaFoldDB" id="B8M1J9"/>
<keyword evidence="3" id="KW-0949">S-adenosyl-L-methionine</keyword>
<dbReference type="InterPro" id="IPR012967">
    <property type="entry name" value="COMT_dimerisation"/>
</dbReference>
<dbReference type="OMA" id="SCIAIRK"/>
<keyword evidence="2 7" id="KW-0808">Transferase</keyword>
<dbReference type="RefSeq" id="XP_002479049.1">
    <property type="nucleotide sequence ID" value="XM_002479004.1"/>
</dbReference>
<dbReference type="InterPro" id="IPR036390">
    <property type="entry name" value="WH_DNA-bd_sf"/>
</dbReference>
<evidence type="ECO:0000256" key="4">
    <source>
        <dbReference type="PIRSR" id="PIRSR005739-1"/>
    </source>
</evidence>
<dbReference type="GO" id="GO:0046983">
    <property type="term" value="F:protein dimerization activity"/>
    <property type="evidence" value="ECO:0007669"/>
    <property type="project" value="InterPro"/>
</dbReference>
<protein>
    <submittedName>
        <fullName evidence="7">O-methyltransferase</fullName>
    </submittedName>
</protein>
<dbReference type="GO" id="GO:0008171">
    <property type="term" value="F:O-methyltransferase activity"/>
    <property type="evidence" value="ECO:0007669"/>
    <property type="project" value="InterPro"/>
</dbReference>
<evidence type="ECO:0000259" key="5">
    <source>
        <dbReference type="Pfam" id="PF00891"/>
    </source>
</evidence>
<dbReference type="Pfam" id="PF08100">
    <property type="entry name" value="Dimerisation"/>
    <property type="match status" value="1"/>
</dbReference>
<dbReference type="Pfam" id="PF00891">
    <property type="entry name" value="Methyltransf_2"/>
    <property type="match status" value="1"/>
</dbReference>